<evidence type="ECO:0000256" key="2">
    <source>
        <dbReference type="ARBA" id="ARBA00022448"/>
    </source>
</evidence>
<feature type="transmembrane region" description="Helical" evidence="7">
    <location>
        <begin position="185"/>
        <end position="208"/>
    </location>
</feature>
<comment type="caution">
    <text evidence="9">The sequence shown here is derived from an EMBL/GenBank/DDBJ whole genome shotgun (WGS) entry which is preliminary data.</text>
</comment>
<feature type="transmembrane region" description="Helical" evidence="7">
    <location>
        <begin position="77"/>
        <end position="104"/>
    </location>
</feature>
<dbReference type="Gene3D" id="1.10.1760.20">
    <property type="match status" value="1"/>
</dbReference>
<keyword evidence="5 7" id="KW-1133">Transmembrane helix</keyword>
<dbReference type="InterPro" id="IPR002751">
    <property type="entry name" value="CbiM/NikMN"/>
</dbReference>
<keyword evidence="3" id="KW-1003">Cell membrane</keyword>
<feature type="transmembrane region" description="Helical" evidence="7">
    <location>
        <begin position="298"/>
        <end position="319"/>
    </location>
</feature>
<dbReference type="AlphaFoldDB" id="A0A4R7HVB3"/>
<comment type="subcellular location">
    <subcellularLocation>
        <location evidence="1">Cell membrane</location>
        <topology evidence="1">Multi-pass membrane protein</topology>
    </subcellularLocation>
</comment>
<feature type="domain" description="PDGLE" evidence="8">
    <location>
        <begin position="234"/>
        <end position="324"/>
    </location>
</feature>
<reference evidence="9 10" key="1">
    <citation type="submission" date="2019-03" db="EMBL/GenBank/DDBJ databases">
        <title>Sequencing the genomes of 1000 actinobacteria strains.</title>
        <authorList>
            <person name="Klenk H.-P."/>
        </authorList>
    </citation>
    <scope>NUCLEOTIDE SEQUENCE [LARGE SCALE GENOMIC DNA]</scope>
    <source>
        <strain evidence="9 10">DSM 18936</strain>
    </source>
</reference>
<dbReference type="Pfam" id="PF01891">
    <property type="entry name" value="CbiM"/>
    <property type="match status" value="1"/>
</dbReference>
<proteinExistence type="predicted"/>
<feature type="transmembrane region" description="Helical" evidence="7">
    <location>
        <begin position="110"/>
        <end position="130"/>
    </location>
</feature>
<dbReference type="RefSeq" id="WP_208293903.1">
    <property type="nucleotide sequence ID" value="NZ_JAVJPS010000005.1"/>
</dbReference>
<feature type="transmembrane region" description="Helical" evidence="7">
    <location>
        <begin position="142"/>
        <end position="165"/>
    </location>
</feature>
<organism evidence="9 10">
    <name type="scientific">Ilumatobacter fluminis</name>
    <dbReference type="NCBI Taxonomy" id="467091"/>
    <lineage>
        <taxon>Bacteria</taxon>
        <taxon>Bacillati</taxon>
        <taxon>Actinomycetota</taxon>
        <taxon>Acidimicrobiia</taxon>
        <taxon>Acidimicrobiales</taxon>
        <taxon>Ilumatobacteraceae</taxon>
        <taxon>Ilumatobacter</taxon>
    </lineage>
</organism>
<keyword evidence="4 7" id="KW-0812">Transmembrane</keyword>
<name>A0A4R7HVB3_9ACTN</name>
<evidence type="ECO:0000256" key="6">
    <source>
        <dbReference type="ARBA" id="ARBA00023136"/>
    </source>
</evidence>
<dbReference type="EMBL" id="SOAU01000001">
    <property type="protein sequence ID" value="TDT14479.1"/>
    <property type="molecule type" value="Genomic_DNA"/>
</dbReference>
<dbReference type="Pfam" id="PF13190">
    <property type="entry name" value="PDGLE"/>
    <property type="match status" value="1"/>
</dbReference>
<protein>
    <submittedName>
        <fullName evidence="9">Cobalt/nickel transport system permease protein</fullName>
    </submittedName>
</protein>
<feature type="transmembrane region" description="Helical" evidence="7">
    <location>
        <begin position="235"/>
        <end position="256"/>
    </location>
</feature>
<evidence type="ECO:0000313" key="10">
    <source>
        <dbReference type="Proteomes" id="UP000294558"/>
    </source>
</evidence>
<keyword evidence="6 7" id="KW-0472">Membrane</keyword>
<evidence type="ECO:0000256" key="1">
    <source>
        <dbReference type="ARBA" id="ARBA00004651"/>
    </source>
</evidence>
<evidence type="ECO:0000313" key="9">
    <source>
        <dbReference type="EMBL" id="TDT14479.1"/>
    </source>
</evidence>
<dbReference type="GO" id="GO:0005886">
    <property type="term" value="C:plasma membrane"/>
    <property type="evidence" value="ECO:0007669"/>
    <property type="project" value="UniProtKB-SubCell"/>
</dbReference>
<keyword evidence="2" id="KW-0813">Transport</keyword>
<evidence type="ECO:0000256" key="4">
    <source>
        <dbReference type="ARBA" id="ARBA00022692"/>
    </source>
</evidence>
<feature type="transmembrane region" description="Helical" evidence="7">
    <location>
        <begin position="12"/>
        <end position="36"/>
    </location>
</feature>
<feature type="transmembrane region" description="Helical" evidence="7">
    <location>
        <begin position="48"/>
        <end position="65"/>
    </location>
</feature>
<evidence type="ECO:0000256" key="7">
    <source>
        <dbReference type="SAM" id="Phobius"/>
    </source>
</evidence>
<dbReference type="PANTHER" id="PTHR34229">
    <property type="entry name" value="METAL TRANSPORT PROTEIN HI_1621-RELATED"/>
    <property type="match status" value="1"/>
</dbReference>
<dbReference type="PANTHER" id="PTHR34229:SF1">
    <property type="entry name" value="METAL TRANSPORT PROTEIN HI_1621-RELATED"/>
    <property type="match status" value="1"/>
</dbReference>
<evidence type="ECO:0000259" key="8">
    <source>
        <dbReference type="Pfam" id="PF13190"/>
    </source>
</evidence>
<dbReference type="Proteomes" id="UP000294558">
    <property type="component" value="Unassembled WGS sequence"/>
</dbReference>
<gene>
    <name evidence="9" type="ORF">BDK89_0034</name>
</gene>
<sequence>MTLFAMHAPDGFLEPAVAAATAVISVAILALCLRAAKDELGDRQVPLAGITAAFVFAAQMFNFPVASGTSGHLLGGALAAILLGPHVGTLVVSVVVVVQALLFADGGLTALGYNVLNMAIVPAFGGWALYKLFRKVLPANASGVVVGTGLAAAASVVLSSMAFSIEWLFGASAPVPFDTVFTAMVGVHALIGIGEGVLSALMVSAVLATRPDLVVGARDLDIDAVSDRRPVGVRAFVLGGLLVAVFFAAVVSQFAVDDPDGLERVAIDEGFESSAEEHAIADSIFADYATTGIDNETVSLAVAGLAGVALTLLVGYGIVVATRRPGRRLAA</sequence>
<dbReference type="InterPro" id="IPR025937">
    <property type="entry name" value="PDGLE_dom"/>
</dbReference>
<evidence type="ECO:0000256" key="5">
    <source>
        <dbReference type="ARBA" id="ARBA00022989"/>
    </source>
</evidence>
<evidence type="ECO:0000256" key="3">
    <source>
        <dbReference type="ARBA" id="ARBA00022475"/>
    </source>
</evidence>
<accession>A0A4R7HVB3</accession>
<dbReference type="GO" id="GO:0000041">
    <property type="term" value="P:transition metal ion transport"/>
    <property type="evidence" value="ECO:0007669"/>
    <property type="project" value="InterPro"/>
</dbReference>
<keyword evidence="10" id="KW-1185">Reference proteome</keyword>